<feature type="domain" description="Thioredoxin-like fold" evidence="2">
    <location>
        <begin position="32"/>
        <end position="100"/>
    </location>
</feature>
<feature type="region of interest" description="Disordered" evidence="1">
    <location>
        <begin position="245"/>
        <end position="266"/>
    </location>
</feature>
<name>A0A0N0P317_LEPSE</name>
<dbReference type="InterPro" id="IPR036249">
    <property type="entry name" value="Thioredoxin-like_sf"/>
</dbReference>
<accession>A0A0N0P317</accession>
<feature type="compositionally biased region" description="Low complexity" evidence="1">
    <location>
        <begin position="248"/>
        <end position="266"/>
    </location>
</feature>
<evidence type="ECO:0000256" key="1">
    <source>
        <dbReference type="SAM" id="MobiDB-lite"/>
    </source>
</evidence>
<dbReference type="GO" id="GO:0005634">
    <property type="term" value="C:nucleus"/>
    <property type="evidence" value="ECO:0007669"/>
    <property type="project" value="TreeGrafter"/>
</dbReference>
<dbReference type="InterPro" id="IPR012336">
    <property type="entry name" value="Thioredoxin-like_fold"/>
</dbReference>
<keyword evidence="4" id="KW-1185">Reference proteome</keyword>
<evidence type="ECO:0000313" key="4">
    <source>
        <dbReference type="Proteomes" id="UP000038009"/>
    </source>
</evidence>
<sequence length="482" mass="52168">MPFDLFHRSSSYTLIRQDGLTVNLPQALRAKRYVILFLAGQWWAPCRGVTSQLKAFYRRFHETHSFEVIFLSADKSEGSMLDFFHDAHGDWLCLNYADARTLESELAGEGDLHPKQIPACLVFELGEAAFKGSSRREAGKQDVASELHGTSVYTSLFSSSTPQSFARLITRQGREMLSRDRDGALFPWYDDGWNDAAAHQRSAALRNSSSAHAPTTPPHAEDIPTVASNSVAKTKHENAVLHTDPCLRLRPPSSSSVATPSSQPVTTHQYITASGREGNENAWVQENSEAVVNDVEKDGTTAALAADALPTVAHKSDVPLDARCEETTPSGPRKLTYSKSPVSHDKVKAAPSPPCAVTVGRELAATLQTANVDQEKGNTEDSEVNKQEDLGLQKVLEIHVSAMVEELLSNESSTESGDVKDADASTPSAAEHTKECSAAKEGVLLTSSPQKAAETGVGDDNVQDVKEAQPRSSTGWKALFGL</sequence>
<evidence type="ECO:0000259" key="2">
    <source>
        <dbReference type="Pfam" id="PF13905"/>
    </source>
</evidence>
<dbReference type="SUPFAM" id="SSF52833">
    <property type="entry name" value="Thioredoxin-like"/>
    <property type="match status" value="1"/>
</dbReference>
<comment type="caution">
    <text evidence="3">The sequence shown here is derived from an EMBL/GenBank/DDBJ whole genome shotgun (WGS) entry which is preliminary data.</text>
</comment>
<feature type="region of interest" description="Disordered" evidence="1">
    <location>
        <begin position="200"/>
        <end position="223"/>
    </location>
</feature>
<dbReference type="PANTHER" id="PTHR46472:SF1">
    <property type="entry name" value="NUCLEOREDOXIN"/>
    <property type="match status" value="1"/>
</dbReference>
<reference evidence="3 4" key="1">
    <citation type="journal article" date="2015" name="PLoS Pathog.">
        <title>Leptomonas seymouri: Adaptations to the Dixenous Life Cycle Analyzed by Genome Sequencing, Transcriptome Profiling and Co-infection with Leishmania donovani.</title>
        <authorList>
            <person name="Kraeva N."/>
            <person name="Butenko A."/>
            <person name="Hlavacova J."/>
            <person name="Kostygov A."/>
            <person name="Myskova J."/>
            <person name="Grybchuk D."/>
            <person name="Lestinova T."/>
            <person name="Votypka J."/>
            <person name="Volf P."/>
            <person name="Opperdoes F."/>
            <person name="Flegontov P."/>
            <person name="Lukes J."/>
            <person name="Yurchenko V."/>
        </authorList>
    </citation>
    <scope>NUCLEOTIDE SEQUENCE [LARGE SCALE GENOMIC DNA]</scope>
    <source>
        <strain evidence="3 4">ATCC 30220</strain>
    </source>
</reference>
<dbReference type="GO" id="GO:0004791">
    <property type="term" value="F:thioredoxin-disulfide reductase (NADPH) activity"/>
    <property type="evidence" value="ECO:0007669"/>
    <property type="project" value="TreeGrafter"/>
</dbReference>
<dbReference type="Pfam" id="PF13905">
    <property type="entry name" value="Thioredoxin_8"/>
    <property type="match status" value="1"/>
</dbReference>
<dbReference type="GO" id="GO:0030178">
    <property type="term" value="P:negative regulation of Wnt signaling pathway"/>
    <property type="evidence" value="ECO:0007669"/>
    <property type="project" value="TreeGrafter"/>
</dbReference>
<feature type="region of interest" description="Disordered" evidence="1">
    <location>
        <begin position="369"/>
        <end position="388"/>
    </location>
</feature>
<dbReference type="VEuPathDB" id="TriTrypDB:Lsey_0431_0020"/>
<dbReference type="Proteomes" id="UP000038009">
    <property type="component" value="Unassembled WGS sequence"/>
</dbReference>
<dbReference type="OMA" id="RRFHETH"/>
<feature type="compositionally biased region" description="Basic and acidic residues" evidence="1">
    <location>
        <begin position="373"/>
        <end position="388"/>
    </location>
</feature>
<dbReference type="GO" id="GO:0031397">
    <property type="term" value="P:negative regulation of protein ubiquitination"/>
    <property type="evidence" value="ECO:0007669"/>
    <property type="project" value="TreeGrafter"/>
</dbReference>
<proteinExistence type="predicted"/>
<organism evidence="3 4">
    <name type="scientific">Leptomonas seymouri</name>
    <dbReference type="NCBI Taxonomy" id="5684"/>
    <lineage>
        <taxon>Eukaryota</taxon>
        <taxon>Discoba</taxon>
        <taxon>Euglenozoa</taxon>
        <taxon>Kinetoplastea</taxon>
        <taxon>Metakinetoplastina</taxon>
        <taxon>Trypanosomatida</taxon>
        <taxon>Trypanosomatidae</taxon>
        <taxon>Leishmaniinae</taxon>
        <taxon>Leptomonas</taxon>
    </lineage>
</organism>
<dbReference type="EMBL" id="LJSK01000431">
    <property type="protein sequence ID" value="KPI83137.1"/>
    <property type="molecule type" value="Genomic_DNA"/>
</dbReference>
<gene>
    <name evidence="3" type="ORF">ABL78_7840</name>
</gene>
<feature type="region of interest" description="Disordered" evidence="1">
    <location>
        <begin position="408"/>
        <end position="474"/>
    </location>
</feature>
<dbReference type="OrthoDB" id="409136at2759"/>
<dbReference type="AlphaFoldDB" id="A0A0N0P317"/>
<evidence type="ECO:0000313" key="3">
    <source>
        <dbReference type="EMBL" id="KPI83137.1"/>
    </source>
</evidence>
<dbReference type="Gene3D" id="3.40.30.10">
    <property type="entry name" value="Glutaredoxin"/>
    <property type="match status" value="1"/>
</dbReference>
<protein>
    <submittedName>
        <fullName evidence="3">Tryparedoxin-like protein</fullName>
    </submittedName>
</protein>
<dbReference type="PANTHER" id="PTHR46472">
    <property type="entry name" value="NUCLEOREDOXIN"/>
    <property type="match status" value="1"/>
</dbReference>
<feature type="region of interest" description="Disordered" evidence="1">
    <location>
        <begin position="322"/>
        <end position="354"/>
    </location>
</feature>